<accession>A0A0F9G6T8</accession>
<evidence type="ECO:0000313" key="1">
    <source>
        <dbReference type="EMBL" id="KKL94549.1"/>
    </source>
</evidence>
<dbReference type="EMBL" id="LAZR01018897">
    <property type="protein sequence ID" value="KKL94549.1"/>
    <property type="molecule type" value="Genomic_DNA"/>
</dbReference>
<dbReference type="AlphaFoldDB" id="A0A0F9G6T8"/>
<reference evidence="1" key="1">
    <citation type="journal article" date="2015" name="Nature">
        <title>Complex archaea that bridge the gap between prokaryotes and eukaryotes.</title>
        <authorList>
            <person name="Spang A."/>
            <person name="Saw J.H."/>
            <person name="Jorgensen S.L."/>
            <person name="Zaremba-Niedzwiedzka K."/>
            <person name="Martijn J."/>
            <person name="Lind A.E."/>
            <person name="van Eijk R."/>
            <person name="Schleper C."/>
            <person name="Guy L."/>
            <person name="Ettema T.J."/>
        </authorList>
    </citation>
    <scope>NUCLEOTIDE SEQUENCE</scope>
</reference>
<feature type="non-terminal residue" evidence="1">
    <location>
        <position position="1"/>
    </location>
</feature>
<sequence length="204" mass="23869">GSLSFRDERSMSREQAREGRRVFRKASNFYHDLVAERIGEDPGCGIRDEIYERYRAAGGREGNSEFRLKREKARRSRDRVTDNNFVLLAYEDKKPVGGAMLHAVKLIDRVGVNVDYRAYCTVLTRPQGLGMDLLRWLLEHRHDARQDDGTIVSMQMRVLDFPIQDIRNRWRSNLPFGKYVLGLGGYVDWGETPEYRYPLRAIRR</sequence>
<name>A0A0F9G6T8_9ZZZZ</name>
<protein>
    <submittedName>
        <fullName evidence="1">Uncharacterized protein</fullName>
    </submittedName>
</protein>
<comment type="caution">
    <text evidence="1">The sequence shown here is derived from an EMBL/GenBank/DDBJ whole genome shotgun (WGS) entry which is preliminary data.</text>
</comment>
<organism evidence="1">
    <name type="scientific">marine sediment metagenome</name>
    <dbReference type="NCBI Taxonomy" id="412755"/>
    <lineage>
        <taxon>unclassified sequences</taxon>
        <taxon>metagenomes</taxon>
        <taxon>ecological metagenomes</taxon>
    </lineage>
</organism>
<gene>
    <name evidence="1" type="ORF">LCGC14_1863580</name>
</gene>
<proteinExistence type="predicted"/>